<dbReference type="KEGG" id="huw:FPZ11_04225"/>
<keyword evidence="6" id="KW-0963">Cytoplasm</keyword>
<organism evidence="16 17">
    <name type="scientific">Humibacter ginsenosidimutans</name>
    <dbReference type="NCBI Taxonomy" id="2599293"/>
    <lineage>
        <taxon>Bacteria</taxon>
        <taxon>Bacillati</taxon>
        <taxon>Actinomycetota</taxon>
        <taxon>Actinomycetes</taxon>
        <taxon>Micrococcales</taxon>
        <taxon>Microbacteriaceae</taxon>
        <taxon>Humibacter</taxon>
    </lineage>
</organism>
<keyword evidence="8 12" id="KW-0479">Metal-binding</keyword>
<evidence type="ECO:0000256" key="5">
    <source>
        <dbReference type="ARBA" id="ARBA00007383"/>
    </source>
</evidence>
<dbReference type="OrthoDB" id="9803420at2"/>
<dbReference type="GO" id="GO:0043137">
    <property type="term" value="P:DNA replication, removal of RNA primer"/>
    <property type="evidence" value="ECO:0007669"/>
    <property type="project" value="TreeGrafter"/>
</dbReference>
<dbReference type="GO" id="GO:0003723">
    <property type="term" value="F:RNA binding"/>
    <property type="evidence" value="ECO:0007669"/>
    <property type="project" value="UniProtKB-UniRule"/>
</dbReference>
<dbReference type="Pfam" id="PF01351">
    <property type="entry name" value="RNase_HII"/>
    <property type="match status" value="1"/>
</dbReference>
<keyword evidence="10 12" id="KW-0378">Hydrolase</keyword>
<dbReference type="PANTHER" id="PTHR10954">
    <property type="entry name" value="RIBONUCLEASE H2 SUBUNIT A"/>
    <property type="match status" value="1"/>
</dbReference>
<evidence type="ECO:0000256" key="11">
    <source>
        <dbReference type="ARBA" id="ARBA00023211"/>
    </source>
</evidence>
<feature type="binding site" evidence="12">
    <location>
        <position position="74"/>
    </location>
    <ligand>
        <name>a divalent metal cation</name>
        <dbReference type="ChEBI" id="CHEBI:60240"/>
    </ligand>
</feature>
<evidence type="ECO:0000256" key="10">
    <source>
        <dbReference type="ARBA" id="ARBA00022801"/>
    </source>
</evidence>
<dbReference type="InterPro" id="IPR001352">
    <property type="entry name" value="RNase_HII/HIII"/>
</dbReference>
<feature type="region of interest" description="Disordered" evidence="14">
    <location>
        <begin position="1"/>
        <end position="20"/>
    </location>
</feature>
<name>A0A5B8M0A8_9MICO</name>
<comment type="function">
    <text evidence="3 13">Endonuclease that specifically degrades the RNA of RNA-DNA hybrids.</text>
</comment>
<evidence type="ECO:0000313" key="17">
    <source>
        <dbReference type="Proteomes" id="UP000320216"/>
    </source>
</evidence>
<comment type="catalytic activity">
    <reaction evidence="1 12 13">
        <text>Endonucleolytic cleavage to 5'-phosphomonoester.</text>
        <dbReference type="EC" id="3.1.26.4"/>
    </reaction>
</comment>
<evidence type="ECO:0000256" key="6">
    <source>
        <dbReference type="ARBA" id="ARBA00022490"/>
    </source>
</evidence>
<dbReference type="EC" id="3.1.26.4" evidence="13"/>
<evidence type="ECO:0000256" key="7">
    <source>
        <dbReference type="ARBA" id="ARBA00022722"/>
    </source>
</evidence>
<evidence type="ECO:0000256" key="13">
    <source>
        <dbReference type="RuleBase" id="RU003515"/>
    </source>
</evidence>
<dbReference type="InterPro" id="IPR022898">
    <property type="entry name" value="RNase_HII"/>
</dbReference>
<dbReference type="AlphaFoldDB" id="A0A5B8M0A8"/>
<keyword evidence="9 12" id="KW-0255">Endonuclease</keyword>
<evidence type="ECO:0000256" key="12">
    <source>
        <dbReference type="PROSITE-ProRule" id="PRU01319"/>
    </source>
</evidence>
<evidence type="ECO:0000256" key="8">
    <source>
        <dbReference type="ARBA" id="ARBA00022723"/>
    </source>
</evidence>
<evidence type="ECO:0000256" key="3">
    <source>
        <dbReference type="ARBA" id="ARBA00004065"/>
    </source>
</evidence>
<gene>
    <name evidence="16" type="ORF">FPZ11_04225</name>
</gene>
<dbReference type="EMBL" id="CP042305">
    <property type="protein sequence ID" value="QDZ14087.1"/>
    <property type="molecule type" value="Genomic_DNA"/>
</dbReference>
<evidence type="ECO:0000256" key="14">
    <source>
        <dbReference type="SAM" id="MobiDB-lite"/>
    </source>
</evidence>
<keyword evidence="7 12" id="KW-0540">Nuclease</keyword>
<proteinExistence type="inferred from homology"/>
<comment type="subcellular location">
    <subcellularLocation>
        <location evidence="4">Cytoplasm</location>
    </subcellularLocation>
</comment>
<dbReference type="InterPro" id="IPR012337">
    <property type="entry name" value="RNaseH-like_sf"/>
</dbReference>
<dbReference type="Proteomes" id="UP000320216">
    <property type="component" value="Chromosome"/>
</dbReference>
<evidence type="ECO:0000313" key="16">
    <source>
        <dbReference type="EMBL" id="QDZ14087.1"/>
    </source>
</evidence>
<dbReference type="Gene3D" id="3.30.420.10">
    <property type="entry name" value="Ribonuclease H-like superfamily/Ribonuclease H"/>
    <property type="match status" value="1"/>
</dbReference>
<dbReference type="InterPro" id="IPR036397">
    <property type="entry name" value="RNaseH_sf"/>
</dbReference>
<dbReference type="CDD" id="cd07182">
    <property type="entry name" value="RNase_HII_bacteria_HII_like"/>
    <property type="match status" value="1"/>
</dbReference>
<evidence type="ECO:0000256" key="9">
    <source>
        <dbReference type="ARBA" id="ARBA00022759"/>
    </source>
</evidence>
<feature type="binding site" evidence="12">
    <location>
        <position position="73"/>
    </location>
    <ligand>
        <name>a divalent metal cation</name>
        <dbReference type="ChEBI" id="CHEBI:60240"/>
    </ligand>
</feature>
<sequence length="294" mass="31367">MCSAERTTTSSSPAPRRTRSIVEGVTDQTVHEPARRATKAVRKPAVKRASNAPNYRFEAELFAAGSLTVIGCDEVGRGALAGPVAVGMVVVDAEVGRWPRGLRDSKLLAEAVREELAPRCIRWVRHHAVGLASAQEIDAYGIMACLGMAGARAFRALQQAGAPLDGTIILDGNHDYLSKALPQRMPVVPRIKADRSCASVAAASVIAKVHRDRIMIEQDAVFPGYAWRSNKGYSSSEHFEALNRLGPSELHRLSWLHAERHQPALTLDGLEVDPPPANTPVHGVAAGGAAGATA</sequence>
<comment type="cofactor">
    <cofactor evidence="2">
        <name>Mg(2+)</name>
        <dbReference type="ChEBI" id="CHEBI:18420"/>
    </cofactor>
</comment>
<evidence type="ECO:0000259" key="15">
    <source>
        <dbReference type="PROSITE" id="PS51975"/>
    </source>
</evidence>
<accession>A0A5B8M0A8</accession>
<dbReference type="PANTHER" id="PTHR10954:SF18">
    <property type="entry name" value="RIBONUCLEASE HII"/>
    <property type="match status" value="1"/>
</dbReference>
<dbReference type="SUPFAM" id="SSF53098">
    <property type="entry name" value="Ribonuclease H-like"/>
    <property type="match status" value="1"/>
</dbReference>
<feature type="compositionally biased region" description="Low complexity" evidence="14">
    <location>
        <begin position="1"/>
        <end position="15"/>
    </location>
</feature>
<dbReference type="InterPro" id="IPR024567">
    <property type="entry name" value="RNase_HII/HIII_dom"/>
</dbReference>
<protein>
    <recommendedName>
        <fullName evidence="13">Ribonuclease</fullName>
        <ecNumber evidence="13">3.1.26.4</ecNumber>
    </recommendedName>
</protein>
<dbReference type="PROSITE" id="PS51975">
    <property type="entry name" value="RNASE_H_2"/>
    <property type="match status" value="1"/>
</dbReference>
<evidence type="ECO:0000256" key="2">
    <source>
        <dbReference type="ARBA" id="ARBA00001946"/>
    </source>
</evidence>
<feature type="compositionally biased region" description="Gly residues" evidence="14">
    <location>
        <begin position="285"/>
        <end position="294"/>
    </location>
</feature>
<dbReference type="GO" id="GO:0004523">
    <property type="term" value="F:RNA-DNA hybrid ribonuclease activity"/>
    <property type="evidence" value="ECO:0007669"/>
    <property type="project" value="UniProtKB-UniRule"/>
</dbReference>
<feature type="region of interest" description="Disordered" evidence="14">
    <location>
        <begin position="270"/>
        <end position="294"/>
    </location>
</feature>
<comment type="similarity">
    <text evidence="5 13">Belongs to the RNase HII family.</text>
</comment>
<dbReference type="GO" id="GO:0006298">
    <property type="term" value="P:mismatch repair"/>
    <property type="evidence" value="ECO:0007669"/>
    <property type="project" value="TreeGrafter"/>
</dbReference>
<feature type="domain" description="RNase H type-2" evidence="15">
    <location>
        <begin position="67"/>
        <end position="267"/>
    </location>
</feature>
<comment type="cofactor">
    <cofactor evidence="12">
        <name>Mn(2+)</name>
        <dbReference type="ChEBI" id="CHEBI:29035"/>
    </cofactor>
    <cofactor evidence="12">
        <name>Mg(2+)</name>
        <dbReference type="ChEBI" id="CHEBI:18420"/>
    </cofactor>
    <text evidence="12">Manganese or magnesium. Binds 1 divalent metal ion per monomer in the absence of substrate. May bind a second metal ion after substrate binding.</text>
</comment>
<evidence type="ECO:0000256" key="1">
    <source>
        <dbReference type="ARBA" id="ARBA00000077"/>
    </source>
</evidence>
<evidence type="ECO:0000256" key="4">
    <source>
        <dbReference type="ARBA" id="ARBA00004496"/>
    </source>
</evidence>
<dbReference type="GO" id="GO:0032299">
    <property type="term" value="C:ribonuclease H2 complex"/>
    <property type="evidence" value="ECO:0007669"/>
    <property type="project" value="TreeGrafter"/>
</dbReference>
<dbReference type="GO" id="GO:0005737">
    <property type="term" value="C:cytoplasm"/>
    <property type="evidence" value="ECO:0007669"/>
    <property type="project" value="UniProtKB-SubCell"/>
</dbReference>
<dbReference type="NCBIfam" id="NF000595">
    <property type="entry name" value="PRK00015.1-3"/>
    <property type="match status" value="1"/>
</dbReference>
<reference evidence="16 17" key="1">
    <citation type="submission" date="2019-07" db="EMBL/GenBank/DDBJ databases">
        <title>Full genome sequence of Humibacter sp. WJ7-1.</title>
        <authorList>
            <person name="Im W.-T."/>
        </authorList>
    </citation>
    <scope>NUCLEOTIDE SEQUENCE [LARGE SCALE GENOMIC DNA]</scope>
    <source>
        <strain evidence="16 17">WJ7-1</strain>
    </source>
</reference>
<dbReference type="GO" id="GO:0046872">
    <property type="term" value="F:metal ion binding"/>
    <property type="evidence" value="ECO:0007669"/>
    <property type="project" value="UniProtKB-KW"/>
</dbReference>
<feature type="binding site" evidence="12">
    <location>
        <position position="171"/>
    </location>
    <ligand>
        <name>a divalent metal cation</name>
        <dbReference type="ChEBI" id="CHEBI:60240"/>
    </ligand>
</feature>
<keyword evidence="17" id="KW-1185">Reference proteome</keyword>
<keyword evidence="11" id="KW-0464">Manganese</keyword>